<accession>A0AC60PW98</accession>
<reference evidence="1 2" key="1">
    <citation type="journal article" date="2020" name="Cell">
        <title>Large-Scale Comparative Analyses of Tick Genomes Elucidate Their Genetic Diversity and Vector Capacities.</title>
        <authorList>
            <consortium name="Tick Genome and Microbiome Consortium (TIGMIC)"/>
            <person name="Jia N."/>
            <person name="Wang J."/>
            <person name="Shi W."/>
            <person name="Du L."/>
            <person name="Sun Y."/>
            <person name="Zhan W."/>
            <person name="Jiang J.F."/>
            <person name="Wang Q."/>
            <person name="Zhang B."/>
            <person name="Ji P."/>
            <person name="Bell-Sakyi L."/>
            <person name="Cui X.M."/>
            <person name="Yuan T.T."/>
            <person name="Jiang B.G."/>
            <person name="Yang W.F."/>
            <person name="Lam T.T."/>
            <person name="Chang Q.C."/>
            <person name="Ding S.J."/>
            <person name="Wang X.J."/>
            <person name="Zhu J.G."/>
            <person name="Ruan X.D."/>
            <person name="Zhao L."/>
            <person name="Wei J.T."/>
            <person name="Ye R.Z."/>
            <person name="Que T.C."/>
            <person name="Du C.H."/>
            <person name="Zhou Y.H."/>
            <person name="Cheng J.X."/>
            <person name="Dai P.F."/>
            <person name="Guo W.B."/>
            <person name="Han X.H."/>
            <person name="Huang E.J."/>
            <person name="Li L.F."/>
            <person name="Wei W."/>
            <person name="Gao Y.C."/>
            <person name="Liu J.Z."/>
            <person name="Shao H.Z."/>
            <person name="Wang X."/>
            <person name="Wang C.C."/>
            <person name="Yang T.C."/>
            <person name="Huo Q.B."/>
            <person name="Li W."/>
            <person name="Chen H.Y."/>
            <person name="Chen S.E."/>
            <person name="Zhou L.G."/>
            <person name="Ni X.B."/>
            <person name="Tian J.H."/>
            <person name="Sheng Y."/>
            <person name="Liu T."/>
            <person name="Pan Y.S."/>
            <person name="Xia L.Y."/>
            <person name="Li J."/>
            <person name="Zhao F."/>
            <person name="Cao W.C."/>
        </authorList>
    </citation>
    <scope>NUCLEOTIDE SEQUENCE [LARGE SCALE GENOMIC DNA]</scope>
    <source>
        <strain evidence="1">Iper-2018</strain>
    </source>
</reference>
<feature type="non-terminal residue" evidence="1">
    <location>
        <position position="199"/>
    </location>
</feature>
<keyword evidence="2" id="KW-1185">Reference proteome</keyword>
<evidence type="ECO:0000313" key="1">
    <source>
        <dbReference type="EMBL" id="KAG0425561.1"/>
    </source>
</evidence>
<organism evidence="1 2">
    <name type="scientific">Ixodes persulcatus</name>
    <name type="common">Taiga tick</name>
    <dbReference type="NCBI Taxonomy" id="34615"/>
    <lineage>
        <taxon>Eukaryota</taxon>
        <taxon>Metazoa</taxon>
        <taxon>Ecdysozoa</taxon>
        <taxon>Arthropoda</taxon>
        <taxon>Chelicerata</taxon>
        <taxon>Arachnida</taxon>
        <taxon>Acari</taxon>
        <taxon>Parasitiformes</taxon>
        <taxon>Ixodida</taxon>
        <taxon>Ixodoidea</taxon>
        <taxon>Ixodidae</taxon>
        <taxon>Ixodinae</taxon>
        <taxon>Ixodes</taxon>
    </lineage>
</organism>
<proteinExistence type="predicted"/>
<gene>
    <name evidence="1" type="ORF">HPB47_027289</name>
</gene>
<comment type="caution">
    <text evidence="1">The sequence shown here is derived from an EMBL/GenBank/DDBJ whole genome shotgun (WGS) entry which is preliminary data.</text>
</comment>
<sequence length="199" mass="22098">MSIDSNISCVANSHVEYELLLLRSNVARDTFDLDKEVEKFVEELNARDTNKTLIWWDVHGDHDEIKKARNVHLPVTAAAGPVVYGPTKSSVMRPNVVYSHWVDNGQASAHQTYTVARTTEHTKTATWHVEGGFSYSGSLSVSAGLFAVNIETTHTITLDLKGGYSKQVSDKETYSVNHVVTVPPMKSVKIQWIITDAVQ</sequence>
<dbReference type="Proteomes" id="UP000805193">
    <property type="component" value="Unassembled WGS sequence"/>
</dbReference>
<dbReference type="EMBL" id="JABSTQ010009825">
    <property type="protein sequence ID" value="KAG0425561.1"/>
    <property type="molecule type" value="Genomic_DNA"/>
</dbReference>
<evidence type="ECO:0000313" key="2">
    <source>
        <dbReference type="Proteomes" id="UP000805193"/>
    </source>
</evidence>
<protein>
    <submittedName>
        <fullName evidence="1">Uncharacterized protein</fullName>
    </submittedName>
</protein>
<name>A0AC60PW98_IXOPE</name>